<evidence type="ECO:0000256" key="5">
    <source>
        <dbReference type="ARBA" id="ARBA00023002"/>
    </source>
</evidence>
<dbReference type="Pfam" id="PF00107">
    <property type="entry name" value="ADH_zinc_N"/>
    <property type="match status" value="1"/>
</dbReference>
<dbReference type="RefSeq" id="WP_023791080.1">
    <property type="nucleotide sequence ID" value="NC_023003.1"/>
</dbReference>
<gene>
    <name evidence="10" type="primary">fdhA</name>
    <name evidence="10" type="ORF">BABL1_gene_913</name>
</gene>
<dbReference type="eggNOG" id="COG1063">
    <property type="taxonomic scope" value="Bacteria"/>
</dbReference>
<protein>
    <submittedName>
        <fullName evidence="10">Zinc-containing alcohol dehydrogenase superfamily protein</fullName>
    </submittedName>
</protein>
<evidence type="ECO:0000259" key="9">
    <source>
        <dbReference type="Pfam" id="PF08240"/>
    </source>
</evidence>
<dbReference type="PANTHER" id="PTHR42813:SF3">
    <property type="entry name" value="GLUTATHIONE-INDEPENDENT FORMALDEHYDE DEHYDROGENASE"/>
    <property type="match status" value="1"/>
</dbReference>
<keyword evidence="6" id="KW-0520">NAD</keyword>
<dbReference type="AlphaFoldDB" id="V6DF89"/>
<comment type="similarity">
    <text evidence="2 7">Belongs to the zinc-containing alcohol dehydrogenase family.</text>
</comment>
<dbReference type="HOGENOM" id="CLU_026673_11_3_7"/>
<evidence type="ECO:0000256" key="7">
    <source>
        <dbReference type="RuleBase" id="RU361277"/>
    </source>
</evidence>
<dbReference type="InterPro" id="IPR013149">
    <property type="entry name" value="ADH-like_C"/>
</dbReference>
<feature type="domain" description="Alcohol dehydrogenase-like N-terminal" evidence="9">
    <location>
        <begin position="34"/>
        <end position="152"/>
    </location>
</feature>
<reference evidence="10 11" key="1">
    <citation type="journal article" date="2015" name="Biol. Direct">
        <title>Babela massiliensis, a representative of a widespread bacterial phylum with unusual adaptations to parasitism in amoebae.</title>
        <authorList>
            <person name="Pagnier I."/>
            <person name="Yutin N."/>
            <person name="Croce O."/>
            <person name="Makarova K.S."/>
            <person name="Wolf Y.I."/>
            <person name="Benamar S."/>
            <person name="Raoult D."/>
            <person name="Koonin E.V."/>
            <person name="La Scola B."/>
        </authorList>
    </citation>
    <scope>NUCLEOTIDE SEQUENCE [LARGE SCALE GENOMIC DNA]</scope>
    <source>
        <strain evidence="11">BABL1</strain>
    </source>
</reference>
<evidence type="ECO:0000256" key="3">
    <source>
        <dbReference type="ARBA" id="ARBA00022723"/>
    </source>
</evidence>
<feature type="domain" description="Alcohol dehydrogenase-like C-terminal" evidence="8">
    <location>
        <begin position="196"/>
        <end position="269"/>
    </location>
</feature>
<proteinExistence type="inferred from homology"/>
<dbReference type="CDD" id="cd08282">
    <property type="entry name" value="PFDH_like"/>
    <property type="match status" value="1"/>
</dbReference>
<evidence type="ECO:0000256" key="4">
    <source>
        <dbReference type="ARBA" id="ARBA00022833"/>
    </source>
</evidence>
<dbReference type="InterPro" id="IPR036291">
    <property type="entry name" value="NAD(P)-bd_dom_sf"/>
</dbReference>
<keyword evidence="3 7" id="KW-0479">Metal-binding</keyword>
<dbReference type="OrthoDB" id="9773078at2"/>
<dbReference type="InterPro" id="IPR002328">
    <property type="entry name" value="ADH_Zn_CS"/>
</dbReference>
<keyword evidence="4 7" id="KW-0862">Zinc</keyword>
<evidence type="ECO:0000313" key="11">
    <source>
        <dbReference type="Proteomes" id="UP000018769"/>
    </source>
</evidence>
<evidence type="ECO:0000256" key="1">
    <source>
        <dbReference type="ARBA" id="ARBA00001947"/>
    </source>
</evidence>
<name>V6DF89_9BACT</name>
<organism evidence="10 11">
    <name type="scientific">Candidatus Babela massiliensis</name>
    <dbReference type="NCBI Taxonomy" id="673862"/>
    <lineage>
        <taxon>Bacteria</taxon>
        <taxon>Candidatus Babelota</taxon>
        <taxon>Candidatus Babeliae</taxon>
        <taxon>Candidatus Babeliales</taxon>
        <taxon>Candidatus Babeliaceae</taxon>
        <taxon>Candidatus Babela</taxon>
    </lineage>
</organism>
<evidence type="ECO:0000259" key="8">
    <source>
        <dbReference type="Pfam" id="PF00107"/>
    </source>
</evidence>
<dbReference type="SUPFAM" id="SSF51735">
    <property type="entry name" value="NAD(P)-binding Rossmann-fold domains"/>
    <property type="match status" value="1"/>
</dbReference>
<evidence type="ECO:0000256" key="2">
    <source>
        <dbReference type="ARBA" id="ARBA00008072"/>
    </source>
</evidence>
<accession>V6DF89</accession>
<comment type="cofactor">
    <cofactor evidence="1 7">
        <name>Zn(2+)</name>
        <dbReference type="ChEBI" id="CHEBI:29105"/>
    </cofactor>
</comment>
<dbReference type="PATRIC" id="fig|673862.3.peg.107"/>
<evidence type="ECO:0000313" key="10">
    <source>
        <dbReference type="EMBL" id="CDK30219.1"/>
    </source>
</evidence>
<dbReference type="GO" id="GO:0008270">
    <property type="term" value="F:zinc ion binding"/>
    <property type="evidence" value="ECO:0007669"/>
    <property type="project" value="InterPro"/>
</dbReference>
<keyword evidence="5" id="KW-0560">Oxidoreductase</keyword>
<sequence length="398" mass="43443">MSKNRAVVYVKPGQVEVKDIGYPKMEIKGKSIEHGVILKVVLSGICGSDLHMYHGRAAVPAGTSFGHEITGQVIELGKDVEFLKEGDLVSVPFNVACGRCRNCKEQKVNVCLTTNKTGYGAAYGYANMGDWQGGQAEYIMVPYADFNLLKLPEQILSSDKIKDLALITDVFPTGFHAAYNACVEVGSKVYIAGAGPVGLACALSCKILGAAKIIVGDVNKERLKLAKVNGYDTVDLTFLSNEQDLKREVEKILDKSEVDVAIDCVGFEAVGYGNKMHENDPTVVIDSIIELARAGGFISIPGVYVNEDAGARNEEEKRGIYKLKFGDCWAKALSVSMGQTPVMKYHRKLMETILNEKCEIAKELNVKIISLDEAPEAYKKFDKGEPVKYFIDPHGLIS</sequence>
<dbReference type="Gene3D" id="3.90.180.10">
    <property type="entry name" value="Medium-chain alcohol dehydrogenases, catalytic domain"/>
    <property type="match status" value="1"/>
</dbReference>
<dbReference type="SUPFAM" id="SSF50129">
    <property type="entry name" value="GroES-like"/>
    <property type="match status" value="1"/>
</dbReference>
<dbReference type="Pfam" id="PF08240">
    <property type="entry name" value="ADH_N"/>
    <property type="match status" value="1"/>
</dbReference>
<evidence type="ECO:0000256" key="6">
    <source>
        <dbReference type="ARBA" id="ARBA00023027"/>
    </source>
</evidence>
<dbReference type="Proteomes" id="UP000018769">
    <property type="component" value="Chromosome I"/>
</dbReference>
<keyword evidence="11" id="KW-1185">Reference proteome</keyword>
<dbReference type="EMBL" id="HG793133">
    <property type="protein sequence ID" value="CDK30219.1"/>
    <property type="molecule type" value="Genomic_DNA"/>
</dbReference>
<dbReference type="PANTHER" id="PTHR42813">
    <property type="entry name" value="ZINC-TYPE ALCOHOL DEHYDROGENASE-LIKE"/>
    <property type="match status" value="1"/>
</dbReference>
<dbReference type="InterPro" id="IPR011032">
    <property type="entry name" value="GroES-like_sf"/>
</dbReference>
<dbReference type="PROSITE" id="PS00059">
    <property type="entry name" value="ADH_ZINC"/>
    <property type="match status" value="1"/>
</dbReference>
<dbReference type="STRING" id="673862.BABL1_gene_913"/>
<dbReference type="KEGG" id="dpb:BABL1_gene_913"/>
<dbReference type="GO" id="GO:0016491">
    <property type="term" value="F:oxidoreductase activity"/>
    <property type="evidence" value="ECO:0007669"/>
    <property type="project" value="UniProtKB-KW"/>
</dbReference>
<dbReference type="InterPro" id="IPR013154">
    <property type="entry name" value="ADH-like_N"/>
</dbReference>
<dbReference type="Gene3D" id="3.40.50.720">
    <property type="entry name" value="NAD(P)-binding Rossmann-like Domain"/>
    <property type="match status" value="1"/>
</dbReference>